<keyword evidence="3" id="KW-1185">Reference proteome</keyword>
<feature type="region of interest" description="Disordered" evidence="1">
    <location>
        <begin position="1"/>
        <end position="30"/>
    </location>
</feature>
<sequence length="277" mass="30686">MSKSVVSESIEGYEIHKTGGKRGAEDEEDEDEEEIIELSVTENSTTLTTVSTVPATTDQFMFTDDFKRLLVGFFQGDTLMTLGLATNAWKPVADALIDEGVRSGKLIVRGEEDVEYPDEARKEMRKLATRVVFLLNITKVGDRVCEFASNLVVVDIPEGVQRINPYAFGQCESLTTISFPTTIISIDENAFADCSNLENVDLLHTSLQELGNYAFSDCSELKSMTIPDSLQTFDANVFFCCHKLVPSSIDVSSNDATSKVVAHLRWVSHGQVYQRQS</sequence>
<dbReference type="SUPFAM" id="SSF52058">
    <property type="entry name" value="L domain-like"/>
    <property type="match status" value="1"/>
</dbReference>
<name>A0A9W7FRH0_9STRA</name>
<dbReference type="Gene3D" id="3.80.10.10">
    <property type="entry name" value="Ribonuclease Inhibitor"/>
    <property type="match status" value="1"/>
</dbReference>
<dbReference type="InterPro" id="IPR032675">
    <property type="entry name" value="LRR_dom_sf"/>
</dbReference>
<evidence type="ECO:0000313" key="3">
    <source>
        <dbReference type="Proteomes" id="UP001165122"/>
    </source>
</evidence>
<dbReference type="PANTHER" id="PTHR45661:SF3">
    <property type="entry name" value="IG-LIKE DOMAIN-CONTAINING PROTEIN"/>
    <property type="match status" value="1"/>
</dbReference>
<gene>
    <name evidence="2" type="ORF">TrLO_g6294</name>
</gene>
<proteinExistence type="predicted"/>
<comment type="caution">
    <text evidence="2">The sequence shown here is derived from an EMBL/GenBank/DDBJ whole genome shotgun (WGS) entry which is preliminary data.</text>
</comment>
<protein>
    <recommendedName>
        <fullName evidence="4">Leucine-rich repeat domain-containing protein</fullName>
    </recommendedName>
</protein>
<reference evidence="3" key="1">
    <citation type="journal article" date="2023" name="Commun. Biol.">
        <title>Genome analysis of Parmales, the sister group of diatoms, reveals the evolutionary specialization of diatoms from phago-mixotrophs to photoautotrophs.</title>
        <authorList>
            <person name="Ban H."/>
            <person name="Sato S."/>
            <person name="Yoshikawa S."/>
            <person name="Yamada K."/>
            <person name="Nakamura Y."/>
            <person name="Ichinomiya M."/>
            <person name="Sato N."/>
            <person name="Blanc-Mathieu R."/>
            <person name="Endo H."/>
            <person name="Kuwata A."/>
            <person name="Ogata H."/>
        </authorList>
    </citation>
    <scope>NUCLEOTIDE SEQUENCE [LARGE SCALE GENOMIC DNA]</scope>
    <source>
        <strain evidence="3">NIES 3700</strain>
    </source>
</reference>
<dbReference type="InterPro" id="IPR026906">
    <property type="entry name" value="LRR_5"/>
</dbReference>
<dbReference type="Proteomes" id="UP001165122">
    <property type="component" value="Unassembled WGS sequence"/>
</dbReference>
<organism evidence="2 3">
    <name type="scientific">Triparma laevis f. longispina</name>
    <dbReference type="NCBI Taxonomy" id="1714387"/>
    <lineage>
        <taxon>Eukaryota</taxon>
        <taxon>Sar</taxon>
        <taxon>Stramenopiles</taxon>
        <taxon>Ochrophyta</taxon>
        <taxon>Bolidophyceae</taxon>
        <taxon>Parmales</taxon>
        <taxon>Triparmaceae</taxon>
        <taxon>Triparma</taxon>
    </lineage>
</organism>
<dbReference type="AlphaFoldDB" id="A0A9W7FRH0"/>
<dbReference type="InterPro" id="IPR053139">
    <property type="entry name" value="Surface_bspA-like"/>
</dbReference>
<accession>A0A9W7FRH0</accession>
<dbReference type="Pfam" id="PF13306">
    <property type="entry name" value="LRR_5"/>
    <property type="match status" value="1"/>
</dbReference>
<evidence type="ECO:0000256" key="1">
    <source>
        <dbReference type="SAM" id="MobiDB-lite"/>
    </source>
</evidence>
<dbReference type="EMBL" id="BRXW01000258">
    <property type="protein sequence ID" value="GMI16646.1"/>
    <property type="molecule type" value="Genomic_DNA"/>
</dbReference>
<evidence type="ECO:0008006" key="4">
    <source>
        <dbReference type="Google" id="ProtNLM"/>
    </source>
</evidence>
<dbReference type="PANTHER" id="PTHR45661">
    <property type="entry name" value="SURFACE ANTIGEN"/>
    <property type="match status" value="1"/>
</dbReference>
<evidence type="ECO:0000313" key="2">
    <source>
        <dbReference type="EMBL" id="GMI16646.1"/>
    </source>
</evidence>